<reference evidence="1 2" key="1">
    <citation type="submission" date="2024-08" db="EMBL/GenBank/DDBJ databases">
        <title>Insights into the chromosomal genome structure of Flemingia macrophylla.</title>
        <authorList>
            <person name="Ding Y."/>
            <person name="Zhao Y."/>
            <person name="Bi W."/>
            <person name="Wu M."/>
            <person name="Zhao G."/>
            <person name="Gong Y."/>
            <person name="Li W."/>
            <person name="Zhang P."/>
        </authorList>
    </citation>
    <scope>NUCLEOTIDE SEQUENCE [LARGE SCALE GENOMIC DNA]</scope>
    <source>
        <strain evidence="1">DYQJB</strain>
        <tissue evidence="1">Leaf</tissue>
    </source>
</reference>
<comment type="caution">
    <text evidence="1">The sequence shown here is derived from an EMBL/GenBank/DDBJ whole genome shotgun (WGS) entry which is preliminary data.</text>
</comment>
<gene>
    <name evidence="1" type="ORF">Fmac_021539</name>
</gene>
<dbReference type="EMBL" id="JBGMDY010000007">
    <property type="protein sequence ID" value="KAL2328112.1"/>
    <property type="molecule type" value="Genomic_DNA"/>
</dbReference>
<organism evidence="1 2">
    <name type="scientific">Flemingia macrophylla</name>
    <dbReference type="NCBI Taxonomy" id="520843"/>
    <lineage>
        <taxon>Eukaryota</taxon>
        <taxon>Viridiplantae</taxon>
        <taxon>Streptophyta</taxon>
        <taxon>Embryophyta</taxon>
        <taxon>Tracheophyta</taxon>
        <taxon>Spermatophyta</taxon>
        <taxon>Magnoliopsida</taxon>
        <taxon>eudicotyledons</taxon>
        <taxon>Gunneridae</taxon>
        <taxon>Pentapetalae</taxon>
        <taxon>rosids</taxon>
        <taxon>fabids</taxon>
        <taxon>Fabales</taxon>
        <taxon>Fabaceae</taxon>
        <taxon>Papilionoideae</taxon>
        <taxon>50 kb inversion clade</taxon>
        <taxon>NPAAA clade</taxon>
        <taxon>indigoferoid/millettioid clade</taxon>
        <taxon>Phaseoleae</taxon>
        <taxon>Flemingia</taxon>
    </lineage>
</organism>
<dbReference type="InterPro" id="IPR029058">
    <property type="entry name" value="AB_hydrolase_fold"/>
</dbReference>
<dbReference type="Proteomes" id="UP001603857">
    <property type="component" value="Unassembled WGS sequence"/>
</dbReference>
<dbReference type="PANTHER" id="PTHR12277:SF154">
    <property type="entry name" value="ALPHA_BETA-HYDROLASES SUPERFAMILY PROTEIN"/>
    <property type="match status" value="1"/>
</dbReference>
<dbReference type="AlphaFoldDB" id="A0ABD1LXE3"/>
<protein>
    <submittedName>
        <fullName evidence="1">Uncharacterized protein</fullName>
    </submittedName>
</protein>
<accession>A0ABD1LXE3</accession>
<dbReference type="SUPFAM" id="SSF53474">
    <property type="entry name" value="alpha/beta-Hydrolases"/>
    <property type="match status" value="1"/>
</dbReference>
<keyword evidence="2" id="KW-1185">Reference proteome</keyword>
<dbReference type="Gene3D" id="3.40.50.1820">
    <property type="entry name" value="alpha/beta hydrolase"/>
    <property type="match status" value="1"/>
</dbReference>
<evidence type="ECO:0000313" key="2">
    <source>
        <dbReference type="Proteomes" id="UP001603857"/>
    </source>
</evidence>
<evidence type="ECO:0000313" key="1">
    <source>
        <dbReference type="EMBL" id="KAL2328112.1"/>
    </source>
</evidence>
<dbReference type="PANTHER" id="PTHR12277">
    <property type="entry name" value="ALPHA/BETA HYDROLASE DOMAIN-CONTAINING PROTEIN"/>
    <property type="match status" value="1"/>
</dbReference>
<proteinExistence type="predicted"/>
<sequence length="165" mass="19344">MITILSCEQGNRERREPSERNTYADIEVAYKYLEENYGVKQEDIILYGQSVGSGPTIDLASRLPRLSLCLFPRKYCWCRQKRRGGLCLFRRMCEERKARKCGRHVQVDLRSTPEKGGESRGKPRQLWKKDESALVHVEKSFPCCLYMHAQRNHMQTALHAQRNHM</sequence>
<name>A0ABD1LXE3_9FABA</name>